<evidence type="ECO:0000313" key="3">
    <source>
        <dbReference type="Proteomes" id="UP000787625"/>
    </source>
</evidence>
<reference evidence="2" key="1">
    <citation type="journal article" date="2021" name="PeerJ">
        <title>Extensive microbial diversity within the chicken gut microbiome revealed by metagenomics and culture.</title>
        <authorList>
            <person name="Gilroy R."/>
            <person name="Ravi A."/>
            <person name="Getino M."/>
            <person name="Pursley I."/>
            <person name="Horton D.L."/>
            <person name="Alikhan N.F."/>
            <person name="Baker D."/>
            <person name="Gharbi K."/>
            <person name="Hall N."/>
            <person name="Watson M."/>
            <person name="Adriaenssens E.M."/>
            <person name="Foster-Nyarko E."/>
            <person name="Jarju S."/>
            <person name="Secka A."/>
            <person name="Antonio M."/>
            <person name="Oren A."/>
            <person name="Chaudhuri R.R."/>
            <person name="La Ragione R."/>
            <person name="Hildebrand F."/>
            <person name="Pallen M.J."/>
        </authorList>
    </citation>
    <scope>NUCLEOTIDE SEQUENCE</scope>
    <source>
        <strain evidence="2">MalCec1-1739</strain>
    </source>
</reference>
<feature type="signal peptide" evidence="1">
    <location>
        <begin position="1"/>
        <end position="21"/>
    </location>
</feature>
<reference evidence="2" key="2">
    <citation type="submission" date="2021-04" db="EMBL/GenBank/DDBJ databases">
        <authorList>
            <person name="Gilroy R."/>
        </authorList>
    </citation>
    <scope>NUCLEOTIDE SEQUENCE</scope>
    <source>
        <strain evidence="2">MalCec1-1739</strain>
    </source>
</reference>
<sequence>MKKSLLALAFIVVAVFTLSWAAGDGVRRSHPVQCYRLEYYGMKPDGKSTCRKYWSDRENTVTVEVVVLSRVTDGAHWVYECEENVYDAGMKLVEQSRKSFRIPRGARLVDYINRYDRMPNCVTITEPGDDVPWHCPPCQACPMAPDCAPARCDTCMAVCDSVCMSRPAPPRHHYRHGYRGYGRGCHGRSGCHGVYERRYEDCCHRDRGVCAGQCYEQYCPEDCCVR</sequence>
<protein>
    <submittedName>
        <fullName evidence="2">Uncharacterized protein</fullName>
    </submittedName>
</protein>
<evidence type="ECO:0000313" key="2">
    <source>
        <dbReference type="EMBL" id="HJD53716.1"/>
    </source>
</evidence>
<accession>A0A9D2UJY8</accession>
<comment type="caution">
    <text evidence="2">The sequence shown here is derived from an EMBL/GenBank/DDBJ whole genome shotgun (WGS) entry which is preliminary data.</text>
</comment>
<feature type="chain" id="PRO_5038899055" evidence="1">
    <location>
        <begin position="22"/>
        <end position="226"/>
    </location>
</feature>
<keyword evidence="1" id="KW-0732">Signal</keyword>
<proteinExistence type="predicted"/>
<gene>
    <name evidence="2" type="ORF">IAA93_08345</name>
</gene>
<organism evidence="2 3">
    <name type="scientific">Candidatus Avibacteroides avistercoris</name>
    <dbReference type="NCBI Taxonomy" id="2840690"/>
    <lineage>
        <taxon>Bacteria</taxon>
        <taxon>Pseudomonadati</taxon>
        <taxon>Bacteroidota</taxon>
        <taxon>Bacteroidia</taxon>
        <taxon>Bacteroidales</taxon>
        <taxon>Bacteroidaceae</taxon>
        <taxon>Bacteroidaceae incertae sedis</taxon>
        <taxon>Candidatus Avibacteroides</taxon>
    </lineage>
</organism>
<dbReference type="EMBL" id="DWUP01000194">
    <property type="protein sequence ID" value="HJD53716.1"/>
    <property type="molecule type" value="Genomic_DNA"/>
</dbReference>
<evidence type="ECO:0000256" key="1">
    <source>
        <dbReference type="SAM" id="SignalP"/>
    </source>
</evidence>
<dbReference type="Proteomes" id="UP000787625">
    <property type="component" value="Unassembled WGS sequence"/>
</dbReference>
<dbReference type="AlphaFoldDB" id="A0A9D2UJY8"/>
<name>A0A9D2UJY8_9BACT</name>